<keyword evidence="2" id="KW-1133">Transmembrane helix</keyword>
<dbReference type="RefSeq" id="WP_064723455.1">
    <property type="nucleotide sequence ID" value="NZ_BDDW01000018.1"/>
</dbReference>
<feature type="compositionally biased region" description="Pro residues" evidence="1">
    <location>
        <begin position="244"/>
        <end position="258"/>
    </location>
</feature>
<feature type="transmembrane region" description="Helical" evidence="2">
    <location>
        <begin position="94"/>
        <end position="114"/>
    </location>
</feature>
<keyword evidence="2" id="KW-0812">Transmembrane</keyword>
<proteinExistence type="predicted"/>
<evidence type="ECO:0000256" key="2">
    <source>
        <dbReference type="SAM" id="Phobius"/>
    </source>
</evidence>
<evidence type="ECO:0000313" key="3">
    <source>
        <dbReference type="EMBL" id="MDQ0103487.1"/>
    </source>
</evidence>
<keyword evidence="2" id="KW-0472">Membrane</keyword>
<dbReference type="Proteomes" id="UP001244563">
    <property type="component" value="Unassembled WGS sequence"/>
</dbReference>
<evidence type="ECO:0000313" key="4">
    <source>
        <dbReference type="Proteomes" id="UP001244563"/>
    </source>
</evidence>
<feature type="compositionally biased region" description="Low complexity" evidence="1">
    <location>
        <begin position="138"/>
        <end position="152"/>
    </location>
</feature>
<sequence length="265" mass="26360">MSEYTAPGRGNDQQAIDSLLADAGLEGSTDLRSELLELRSLADTAPIPSEAVRALMAGGAMVTRPAAVTPQVPAPEQTPATDELAARRWKKRRAAIAGLAVAVSLAGGATAAAASEGGIPGAFQHLGAAIGSVVSQLAPGAGNAPQPAAPSGSTPEPGPAHQESQPAVVPGQASPSPADPGNPDGTPHAEPHPATPGNPSQDPKSPSHPDPGKRVLPTAPSLPVTPPEIDPSKLDPSKLGPSDIPVPVPSQLIPPVPEAPKVSAK</sequence>
<name>A0ABT9TSJ3_PAENI</name>
<dbReference type="EMBL" id="JAUSSW010000009">
    <property type="protein sequence ID" value="MDQ0103487.1"/>
    <property type="molecule type" value="Genomic_DNA"/>
</dbReference>
<protein>
    <recommendedName>
        <fullName evidence="5">Anti-sigma-D factor RsdA-like protein</fullName>
    </recommendedName>
</protein>
<comment type="caution">
    <text evidence="3">The sequence shown here is derived from an EMBL/GenBank/DDBJ whole genome shotgun (WGS) entry which is preliminary data.</text>
</comment>
<organism evidence="3 4">
    <name type="scientific">Paenarthrobacter nicotinovorans</name>
    <name type="common">Arthrobacter nicotinovorans</name>
    <dbReference type="NCBI Taxonomy" id="29320"/>
    <lineage>
        <taxon>Bacteria</taxon>
        <taxon>Bacillati</taxon>
        <taxon>Actinomycetota</taxon>
        <taxon>Actinomycetes</taxon>
        <taxon>Micrococcales</taxon>
        <taxon>Micrococcaceae</taxon>
        <taxon>Paenarthrobacter</taxon>
    </lineage>
</organism>
<accession>A0ABT9TSJ3</accession>
<evidence type="ECO:0000256" key="1">
    <source>
        <dbReference type="SAM" id="MobiDB-lite"/>
    </source>
</evidence>
<reference evidence="3 4" key="1">
    <citation type="submission" date="2023-07" db="EMBL/GenBank/DDBJ databases">
        <title>Sorghum-associated microbial communities from plants grown in Nebraska, USA.</title>
        <authorList>
            <person name="Schachtman D."/>
        </authorList>
    </citation>
    <scope>NUCLEOTIDE SEQUENCE [LARGE SCALE GENOMIC DNA]</scope>
    <source>
        <strain evidence="3 4">CC523</strain>
    </source>
</reference>
<evidence type="ECO:0008006" key="5">
    <source>
        <dbReference type="Google" id="ProtNLM"/>
    </source>
</evidence>
<keyword evidence="4" id="KW-1185">Reference proteome</keyword>
<feature type="region of interest" description="Disordered" evidence="1">
    <location>
        <begin position="137"/>
        <end position="265"/>
    </location>
</feature>
<gene>
    <name evidence="3" type="ORF">J2T10_003152</name>
</gene>